<keyword evidence="1" id="KW-0812">Transmembrane</keyword>
<organism evidence="2 3">
    <name type="scientific">Armillaria luteobubalina</name>
    <dbReference type="NCBI Taxonomy" id="153913"/>
    <lineage>
        <taxon>Eukaryota</taxon>
        <taxon>Fungi</taxon>
        <taxon>Dikarya</taxon>
        <taxon>Basidiomycota</taxon>
        <taxon>Agaricomycotina</taxon>
        <taxon>Agaricomycetes</taxon>
        <taxon>Agaricomycetidae</taxon>
        <taxon>Agaricales</taxon>
        <taxon>Marasmiineae</taxon>
        <taxon>Physalacriaceae</taxon>
        <taxon>Armillaria</taxon>
    </lineage>
</organism>
<feature type="transmembrane region" description="Helical" evidence="1">
    <location>
        <begin position="113"/>
        <end position="135"/>
    </location>
</feature>
<gene>
    <name evidence="2" type="ORF">EDD18DRAFT_432396</name>
</gene>
<feature type="transmembrane region" description="Helical" evidence="1">
    <location>
        <begin position="33"/>
        <end position="52"/>
    </location>
</feature>
<dbReference type="Proteomes" id="UP001175228">
    <property type="component" value="Unassembled WGS sequence"/>
</dbReference>
<keyword evidence="1" id="KW-0472">Membrane</keyword>
<evidence type="ECO:0000313" key="3">
    <source>
        <dbReference type="Proteomes" id="UP001175228"/>
    </source>
</evidence>
<accession>A0AA39TKR1</accession>
<protein>
    <submittedName>
        <fullName evidence="2">Uncharacterized protein</fullName>
    </submittedName>
</protein>
<keyword evidence="3" id="KW-1185">Reference proteome</keyword>
<keyword evidence="1" id="KW-1133">Transmembrane helix</keyword>
<reference evidence="2" key="1">
    <citation type="submission" date="2023-06" db="EMBL/GenBank/DDBJ databases">
        <authorList>
            <consortium name="Lawrence Berkeley National Laboratory"/>
            <person name="Ahrendt S."/>
            <person name="Sahu N."/>
            <person name="Indic B."/>
            <person name="Wong-Bajracharya J."/>
            <person name="Merenyi Z."/>
            <person name="Ke H.-M."/>
            <person name="Monk M."/>
            <person name="Kocsube S."/>
            <person name="Drula E."/>
            <person name="Lipzen A."/>
            <person name="Balint B."/>
            <person name="Henrissat B."/>
            <person name="Andreopoulos B."/>
            <person name="Martin F.M."/>
            <person name="Harder C.B."/>
            <person name="Rigling D."/>
            <person name="Ford K.L."/>
            <person name="Foster G.D."/>
            <person name="Pangilinan J."/>
            <person name="Papanicolaou A."/>
            <person name="Barry K."/>
            <person name="LaButti K."/>
            <person name="Viragh M."/>
            <person name="Koriabine M."/>
            <person name="Yan M."/>
            <person name="Riley R."/>
            <person name="Champramary S."/>
            <person name="Plett K.L."/>
            <person name="Tsai I.J."/>
            <person name="Slot J."/>
            <person name="Sipos G."/>
            <person name="Plett J."/>
            <person name="Nagy L.G."/>
            <person name="Grigoriev I.V."/>
        </authorList>
    </citation>
    <scope>NUCLEOTIDE SEQUENCE</scope>
    <source>
        <strain evidence="2">HWK02</strain>
    </source>
</reference>
<dbReference type="AlphaFoldDB" id="A0AA39TKR1"/>
<evidence type="ECO:0000256" key="1">
    <source>
        <dbReference type="SAM" id="Phobius"/>
    </source>
</evidence>
<dbReference type="EMBL" id="JAUEPU010000026">
    <property type="protein sequence ID" value="KAK0493196.1"/>
    <property type="molecule type" value="Genomic_DNA"/>
</dbReference>
<evidence type="ECO:0000313" key="2">
    <source>
        <dbReference type="EMBL" id="KAK0493196.1"/>
    </source>
</evidence>
<name>A0AA39TKR1_9AGAR</name>
<sequence length="187" mass="21159">MPYCLQPQTMKRIEDPNVEDNGFTATRPTARRLLFYLILIFVPIIIVSWLRTTTYSSVKIRSFKPYPPTFIMPADIYSQHQMHDGMIPLHRARCANLSFTGGGSCPRFGAATLLLLAISPGWLPMLVLFSFIFHFSSERPTSISSEASSYCLCSVCLISLVLTRTTLATLRRCDRVHSCCWRPRSSS</sequence>
<comment type="caution">
    <text evidence="2">The sequence shown here is derived from an EMBL/GenBank/DDBJ whole genome shotgun (WGS) entry which is preliminary data.</text>
</comment>
<proteinExistence type="predicted"/>